<sequence length="240" mass="26393">MKMTPELTRLAESATTLRREFDEANGPLKDKLDTVQNLLDTRKKLEEEAGRQSDGWEQSLLASGGVESEDSDKASLLASLAKEKLGRISPLIEAARVEALTLRYSTAEKARRYDFAWHELCSALIRPECEALINDLRESLEIVRGLLVLSRVPTHELDNLLTALMGDIARENNLDPAQEYLAMAEGNTENPLHLWPGAFPAEASAAIRLSPSAGQMALARKDTALMQALAEGREPCKGLN</sequence>
<organism evidence="1 2">
    <name type="scientific">Klebsiella indica</name>
    <dbReference type="NCBI Taxonomy" id="2582917"/>
    <lineage>
        <taxon>Bacteria</taxon>
        <taxon>Pseudomonadati</taxon>
        <taxon>Pseudomonadota</taxon>
        <taxon>Gammaproteobacteria</taxon>
        <taxon>Enterobacterales</taxon>
        <taxon>Enterobacteriaceae</taxon>
        <taxon>Klebsiella/Raoultella group</taxon>
        <taxon>Klebsiella</taxon>
    </lineage>
</organism>
<dbReference type="RefSeq" id="WP_138361595.1">
    <property type="nucleotide sequence ID" value="NZ_VCHQ01000019.1"/>
</dbReference>
<dbReference type="EMBL" id="VCHQ01000019">
    <property type="protein sequence ID" value="TLV15162.1"/>
    <property type="molecule type" value="Genomic_DNA"/>
</dbReference>
<protein>
    <submittedName>
        <fullName evidence="1">Uncharacterized protein</fullName>
    </submittedName>
</protein>
<evidence type="ECO:0000313" key="2">
    <source>
        <dbReference type="Proteomes" id="UP000307430"/>
    </source>
</evidence>
<dbReference type="Proteomes" id="UP000307430">
    <property type="component" value="Unassembled WGS sequence"/>
</dbReference>
<evidence type="ECO:0000313" key="1">
    <source>
        <dbReference type="EMBL" id="TLV15162.1"/>
    </source>
</evidence>
<gene>
    <name evidence="1" type="ORF">FE839_14950</name>
</gene>
<accession>A0A5R9LFM0</accession>
<reference evidence="1 2" key="1">
    <citation type="submission" date="2019-05" db="EMBL/GenBank/DDBJ databases">
        <title>Genome sequence of Klebsiella sp strain TOUT106.</title>
        <authorList>
            <person name="Rahi P."/>
            <person name="Chaudhari D."/>
        </authorList>
    </citation>
    <scope>NUCLEOTIDE SEQUENCE [LARGE SCALE GENOMIC DNA]</scope>
    <source>
        <strain evidence="1 2">TOUT106</strain>
    </source>
</reference>
<comment type="caution">
    <text evidence="1">The sequence shown here is derived from an EMBL/GenBank/DDBJ whole genome shotgun (WGS) entry which is preliminary data.</text>
</comment>
<dbReference type="AlphaFoldDB" id="A0A5R9LFM0"/>
<proteinExistence type="predicted"/>
<keyword evidence="2" id="KW-1185">Reference proteome</keyword>
<name>A0A5R9LFM0_9ENTR</name>